<dbReference type="STRING" id="667725.A0A0L0G6S5"/>
<gene>
    <name evidence="1" type="ORF">SARC_03832</name>
</gene>
<sequence>MFQIGKTKVLSDVDDTLVCSGGDRIAGIDFSIPRKALYPGVLLFYRLLEMGDTGSAGKLI</sequence>
<organism evidence="1 2">
    <name type="scientific">Sphaeroforma arctica JP610</name>
    <dbReference type="NCBI Taxonomy" id="667725"/>
    <lineage>
        <taxon>Eukaryota</taxon>
        <taxon>Ichthyosporea</taxon>
        <taxon>Ichthyophonida</taxon>
        <taxon>Sphaeroforma</taxon>
    </lineage>
</organism>
<protein>
    <recommendedName>
        <fullName evidence="3">FCP1 homology domain-containing protein</fullName>
    </recommendedName>
</protein>
<name>A0A0L0G6S5_9EUKA</name>
<keyword evidence="2" id="KW-1185">Reference proteome</keyword>
<dbReference type="Proteomes" id="UP000054560">
    <property type="component" value="Unassembled WGS sequence"/>
</dbReference>
<dbReference type="EMBL" id="KQ241799">
    <property type="protein sequence ID" value="KNC83938.1"/>
    <property type="molecule type" value="Genomic_DNA"/>
</dbReference>
<evidence type="ECO:0000313" key="1">
    <source>
        <dbReference type="EMBL" id="KNC83938.1"/>
    </source>
</evidence>
<dbReference type="AlphaFoldDB" id="A0A0L0G6S5"/>
<accession>A0A0L0G6S5</accession>
<evidence type="ECO:0000313" key="2">
    <source>
        <dbReference type="Proteomes" id="UP000054560"/>
    </source>
</evidence>
<evidence type="ECO:0008006" key="3">
    <source>
        <dbReference type="Google" id="ProtNLM"/>
    </source>
</evidence>
<reference evidence="1 2" key="1">
    <citation type="submission" date="2011-02" db="EMBL/GenBank/DDBJ databases">
        <title>The Genome Sequence of Sphaeroforma arctica JP610.</title>
        <authorList>
            <consortium name="The Broad Institute Genome Sequencing Platform"/>
            <person name="Russ C."/>
            <person name="Cuomo C."/>
            <person name="Young S.K."/>
            <person name="Zeng Q."/>
            <person name="Gargeya S."/>
            <person name="Alvarado L."/>
            <person name="Berlin A."/>
            <person name="Chapman S.B."/>
            <person name="Chen Z."/>
            <person name="Freedman E."/>
            <person name="Gellesch M."/>
            <person name="Goldberg J."/>
            <person name="Griggs A."/>
            <person name="Gujja S."/>
            <person name="Heilman E."/>
            <person name="Heiman D."/>
            <person name="Howarth C."/>
            <person name="Mehta T."/>
            <person name="Neiman D."/>
            <person name="Pearson M."/>
            <person name="Roberts A."/>
            <person name="Saif S."/>
            <person name="Shea T."/>
            <person name="Shenoy N."/>
            <person name="Sisk P."/>
            <person name="Stolte C."/>
            <person name="Sykes S."/>
            <person name="White J."/>
            <person name="Yandava C."/>
            <person name="Burger G."/>
            <person name="Gray M.W."/>
            <person name="Holland P.W.H."/>
            <person name="King N."/>
            <person name="Lang F.B.F."/>
            <person name="Roger A.J."/>
            <person name="Ruiz-Trillo I."/>
            <person name="Haas B."/>
            <person name="Nusbaum C."/>
            <person name="Birren B."/>
        </authorList>
    </citation>
    <scope>NUCLEOTIDE SEQUENCE [LARGE SCALE GENOMIC DNA]</scope>
    <source>
        <strain evidence="1 2">JP610</strain>
    </source>
</reference>
<dbReference type="OrthoDB" id="191535at2759"/>
<dbReference type="RefSeq" id="XP_014157840.1">
    <property type="nucleotide sequence ID" value="XM_014302365.1"/>
</dbReference>
<dbReference type="PANTHER" id="PTHR40861:SF1">
    <property type="entry name" value="PHOSPHATIDATE PHOSPHATASE APP1 CATALYTIC DOMAIN-CONTAINING PROTEIN"/>
    <property type="match status" value="1"/>
</dbReference>
<dbReference type="PANTHER" id="PTHR40861">
    <property type="entry name" value="DUF2183 DOMAIN-CONTAINING PROTEIN"/>
    <property type="match status" value="1"/>
</dbReference>
<proteinExistence type="predicted"/>
<dbReference type="GeneID" id="25904336"/>